<dbReference type="AlphaFoldDB" id="A0A5K1AIY0"/>
<proteinExistence type="predicted"/>
<name>A0A5K1AIY0_9MAGN</name>
<gene>
    <name evidence="1" type="ORF">NYM_LOCUS14265</name>
</gene>
<accession>A0A5K1AIY0</accession>
<dbReference type="Gramene" id="NC2G0298020.1">
    <property type="protein sequence ID" value="NC2G0298020.1:cds"/>
    <property type="gene ID" value="NC2G0298020"/>
</dbReference>
<sequence>MDIRTTMRTPTNATPAELVYGTEVVLPLHVLKPALKFASLIELPLNQYQQKSLMQLDLLDKKRLKVVEHIETYHQRVALPRNSYQLNVDGVELDDLVNALHLKKLYT</sequence>
<evidence type="ECO:0000313" key="1">
    <source>
        <dbReference type="EMBL" id="VVW02172.1"/>
    </source>
</evidence>
<dbReference type="EMBL" id="LR721780">
    <property type="protein sequence ID" value="VVW02172.1"/>
    <property type="molecule type" value="Genomic_DNA"/>
</dbReference>
<protein>
    <submittedName>
        <fullName evidence="1">Uncharacterized protein</fullName>
    </submittedName>
</protein>
<reference evidence="1" key="1">
    <citation type="submission" date="2019-09" db="EMBL/GenBank/DDBJ databases">
        <authorList>
            <person name="Zhang L."/>
        </authorList>
    </citation>
    <scope>NUCLEOTIDE SEQUENCE</scope>
</reference>
<organism evidence="1">
    <name type="scientific">Nymphaea colorata</name>
    <name type="common">pocket water lily</name>
    <dbReference type="NCBI Taxonomy" id="210225"/>
    <lineage>
        <taxon>Eukaryota</taxon>
        <taxon>Viridiplantae</taxon>
        <taxon>Streptophyta</taxon>
        <taxon>Embryophyta</taxon>
        <taxon>Tracheophyta</taxon>
        <taxon>Spermatophyta</taxon>
        <taxon>Magnoliopsida</taxon>
        <taxon>Nymphaeales</taxon>
        <taxon>Nymphaeaceae</taxon>
        <taxon>Nymphaea</taxon>
    </lineage>
</organism>